<feature type="binding site" evidence="15">
    <location>
        <position position="150"/>
    </location>
    <ligand>
        <name>S-adenosyl-L-methionine</name>
        <dbReference type="ChEBI" id="CHEBI:59789"/>
        <label>1</label>
    </ligand>
</feature>
<keyword evidence="6 14" id="KW-0963">Cytoplasm</keyword>
<dbReference type="InterPro" id="IPR058240">
    <property type="entry name" value="rSAM_sf"/>
</dbReference>
<evidence type="ECO:0000256" key="2">
    <source>
        <dbReference type="ARBA" id="ARBA00004785"/>
    </source>
</evidence>
<comment type="subcellular location">
    <subcellularLocation>
        <location evidence="1 14">Cytoplasm</location>
    </subcellularLocation>
</comment>
<keyword evidence="7 14" id="KW-0949">S-adenosyl-L-methionine</keyword>
<feature type="binding site" evidence="15">
    <location>
        <position position="189"/>
    </location>
    <ligand>
        <name>S-adenosyl-L-methionine</name>
        <dbReference type="ChEBI" id="CHEBI:59789"/>
        <label>2</label>
    </ligand>
</feature>
<dbReference type="RefSeq" id="WP_183967284.1">
    <property type="nucleotide sequence ID" value="NZ_BAABEW010000002.1"/>
</dbReference>
<keyword evidence="19" id="KW-1185">Reference proteome</keyword>
<evidence type="ECO:0000256" key="4">
    <source>
        <dbReference type="ARBA" id="ARBA00011245"/>
    </source>
</evidence>
<feature type="binding site" evidence="15">
    <location>
        <begin position="72"/>
        <end position="74"/>
    </location>
    <ligand>
        <name>S-adenosyl-L-methionine</name>
        <dbReference type="ChEBI" id="CHEBI:59789"/>
        <label>2</label>
    </ligand>
</feature>
<comment type="subunit">
    <text evidence="4">Monomer.</text>
</comment>
<comment type="caution">
    <text evidence="18">The sequence shown here is derived from an EMBL/GenBank/DDBJ whole genome shotgun (WGS) entry which is preliminary data.</text>
</comment>
<evidence type="ECO:0000256" key="12">
    <source>
        <dbReference type="ARBA" id="ARBA00023244"/>
    </source>
</evidence>
<feature type="domain" description="Radical SAM core" evidence="17">
    <location>
        <begin position="51"/>
        <end position="288"/>
    </location>
</feature>
<evidence type="ECO:0000259" key="17">
    <source>
        <dbReference type="PROSITE" id="PS51918"/>
    </source>
</evidence>
<dbReference type="InterPro" id="IPR004558">
    <property type="entry name" value="Coprogen_oxidase_HemN"/>
</dbReference>
<evidence type="ECO:0000256" key="9">
    <source>
        <dbReference type="ARBA" id="ARBA00023002"/>
    </source>
</evidence>
<feature type="binding site" evidence="16">
    <location>
        <position position="66"/>
    </location>
    <ligand>
        <name>[4Fe-4S] cluster</name>
        <dbReference type="ChEBI" id="CHEBI:49883"/>
        <note>4Fe-4S-S-AdoMet</note>
    </ligand>
</feature>
<evidence type="ECO:0000313" key="19">
    <source>
        <dbReference type="Proteomes" id="UP000532440"/>
    </source>
</evidence>
<dbReference type="InterPro" id="IPR034505">
    <property type="entry name" value="Coproporphyrinogen-III_oxidase"/>
</dbReference>
<keyword evidence="8 14" id="KW-0479">Metal-binding</keyword>
<dbReference type="PANTHER" id="PTHR13932:SF6">
    <property type="entry name" value="OXYGEN-INDEPENDENT COPROPORPHYRINOGEN III OXIDASE"/>
    <property type="match status" value="1"/>
</dbReference>
<dbReference type="SUPFAM" id="SSF102114">
    <property type="entry name" value="Radical SAM enzymes"/>
    <property type="match status" value="1"/>
</dbReference>
<dbReference type="Gene3D" id="3.30.750.200">
    <property type="match status" value="1"/>
</dbReference>
<sequence length="462" mass="52245">MQAFGEIELDPTLIERFGGRGPRYTSYPTADRFTPGFDPAQYTQALLERAGRRQDPLGLYLHIPFCRTICYYCGCNKIGTKQQGKSGEYIQALKREMELVTLLTGRGQRISHLHFGGGTPTFMLDEEFVEIFDAISRHFEFSEDGEYSIEIDPRTVTPARLWTLRGLGLNRVSLGIQDFDPAVQRAVNRIQSYEDTRELIETSRNAGFRSINVDLIYGLPKQTVEGFRRTLELTIDANPDRVALYHYAHLPQLFKPQRRINEEELPSAEIRARLFDMAVSMFREAGYAYLGLDHFARADDELAVAQREGRLHRNFQGYCSHDSGDLIALGVSSISAVGSVQAQNEKSLDAYYRRIAEGELPIIRGIALGNDDFLRRDVIQSLMCNFRVWWPEIEARHRISAPGYFADALAELAPMHDAGAIRILDDGIEVLPRGRLLVRAVAMAFDRYLKHAPAAGTYSKIA</sequence>
<feature type="binding site" evidence="15">
    <location>
        <position position="177"/>
    </location>
    <ligand>
        <name>S-adenosyl-L-methionine</name>
        <dbReference type="ChEBI" id="CHEBI:59789"/>
        <label>2</label>
    </ligand>
</feature>
<evidence type="ECO:0000256" key="1">
    <source>
        <dbReference type="ARBA" id="ARBA00004496"/>
    </source>
</evidence>
<dbReference type="InterPro" id="IPR007197">
    <property type="entry name" value="rSAM"/>
</dbReference>
<keyword evidence="11 14" id="KW-0411">Iron-sulfur</keyword>
<evidence type="ECO:0000256" key="5">
    <source>
        <dbReference type="ARBA" id="ARBA00022485"/>
    </source>
</evidence>
<feature type="binding site" evidence="16">
    <location>
        <position position="73"/>
    </location>
    <ligand>
        <name>[4Fe-4S] cluster</name>
        <dbReference type="ChEBI" id="CHEBI:49883"/>
        <note>4Fe-4S-S-AdoMet</note>
    </ligand>
</feature>
<comment type="catalytic activity">
    <reaction evidence="13 14">
        <text>coproporphyrinogen III + 2 S-adenosyl-L-methionine = protoporphyrinogen IX + 2 5'-deoxyadenosine + 2 L-methionine + 2 CO2</text>
        <dbReference type="Rhea" id="RHEA:15425"/>
        <dbReference type="ChEBI" id="CHEBI:16526"/>
        <dbReference type="ChEBI" id="CHEBI:17319"/>
        <dbReference type="ChEBI" id="CHEBI:57307"/>
        <dbReference type="ChEBI" id="CHEBI:57309"/>
        <dbReference type="ChEBI" id="CHEBI:57844"/>
        <dbReference type="ChEBI" id="CHEBI:59789"/>
        <dbReference type="EC" id="1.3.98.3"/>
    </reaction>
</comment>
<dbReference type="InterPro" id="IPR006638">
    <property type="entry name" value="Elp3/MiaA/NifB-like_rSAM"/>
</dbReference>
<dbReference type="EMBL" id="JACHGB010000004">
    <property type="protein sequence ID" value="MBB5272150.1"/>
    <property type="molecule type" value="Genomic_DNA"/>
</dbReference>
<dbReference type="Pfam" id="PF04055">
    <property type="entry name" value="Radical_SAM"/>
    <property type="match status" value="1"/>
</dbReference>
<evidence type="ECO:0000256" key="13">
    <source>
        <dbReference type="ARBA" id="ARBA00048321"/>
    </source>
</evidence>
<organism evidence="18 19">
    <name type="scientific">Quisquiliibacterium transsilvanicum</name>
    <dbReference type="NCBI Taxonomy" id="1549638"/>
    <lineage>
        <taxon>Bacteria</taxon>
        <taxon>Pseudomonadati</taxon>
        <taxon>Pseudomonadota</taxon>
        <taxon>Betaproteobacteria</taxon>
        <taxon>Burkholderiales</taxon>
        <taxon>Burkholderiaceae</taxon>
        <taxon>Quisquiliibacterium</taxon>
    </lineage>
</organism>
<dbReference type="NCBIfam" id="TIGR00538">
    <property type="entry name" value="hemN"/>
    <property type="match status" value="1"/>
</dbReference>
<evidence type="ECO:0000256" key="16">
    <source>
        <dbReference type="PIRSR" id="PIRSR000167-2"/>
    </source>
</evidence>
<dbReference type="SFLD" id="SFLDG01065">
    <property type="entry name" value="anaerobic_coproporphyrinogen-I"/>
    <property type="match status" value="1"/>
</dbReference>
<dbReference type="AlphaFoldDB" id="A0A7W8HHJ9"/>
<feature type="binding site" evidence="15">
    <location>
        <position position="214"/>
    </location>
    <ligand>
        <name>S-adenosyl-L-methionine</name>
        <dbReference type="ChEBI" id="CHEBI:59789"/>
        <label>2</label>
    </ligand>
</feature>
<dbReference type="Proteomes" id="UP000532440">
    <property type="component" value="Unassembled WGS sequence"/>
</dbReference>
<dbReference type="SFLD" id="SFLDS00029">
    <property type="entry name" value="Radical_SAM"/>
    <property type="match status" value="1"/>
</dbReference>
<accession>A0A7W8HHJ9</accession>
<dbReference type="Gene3D" id="1.10.10.920">
    <property type="match status" value="1"/>
</dbReference>
<proteinExistence type="inferred from homology"/>
<name>A0A7W8HHJ9_9BURK</name>
<dbReference type="EC" id="1.3.98.3" evidence="14"/>
<evidence type="ECO:0000256" key="10">
    <source>
        <dbReference type="ARBA" id="ARBA00023004"/>
    </source>
</evidence>
<evidence type="ECO:0000256" key="7">
    <source>
        <dbReference type="ARBA" id="ARBA00022691"/>
    </source>
</evidence>
<dbReference type="SMART" id="SM00729">
    <property type="entry name" value="Elp3"/>
    <property type="match status" value="1"/>
</dbReference>
<dbReference type="FunFam" id="3.80.30.20:FF:000012">
    <property type="entry name" value="Coproporphyrinogen-III oxidase"/>
    <property type="match status" value="1"/>
</dbReference>
<dbReference type="CDD" id="cd01335">
    <property type="entry name" value="Radical_SAM"/>
    <property type="match status" value="1"/>
</dbReference>
<evidence type="ECO:0000256" key="14">
    <source>
        <dbReference type="PIRNR" id="PIRNR000167"/>
    </source>
</evidence>
<protein>
    <recommendedName>
        <fullName evidence="14">Coproporphyrinogen-III oxidase</fullName>
        <ecNumber evidence="14">1.3.98.3</ecNumber>
    </recommendedName>
</protein>
<evidence type="ECO:0000256" key="15">
    <source>
        <dbReference type="PIRSR" id="PIRSR000167-1"/>
    </source>
</evidence>
<evidence type="ECO:0000256" key="3">
    <source>
        <dbReference type="ARBA" id="ARBA00005493"/>
    </source>
</evidence>
<gene>
    <name evidence="18" type="ORF">HNQ70_002164</name>
</gene>
<reference evidence="18 19" key="1">
    <citation type="submission" date="2020-08" db="EMBL/GenBank/DDBJ databases">
        <title>Genomic Encyclopedia of Type Strains, Phase IV (KMG-IV): sequencing the most valuable type-strain genomes for metagenomic binning, comparative biology and taxonomic classification.</title>
        <authorList>
            <person name="Goeker M."/>
        </authorList>
    </citation>
    <scope>NUCLEOTIDE SEQUENCE [LARGE SCALE GENOMIC DNA]</scope>
    <source>
        <strain evidence="18 19">DSM 29781</strain>
    </source>
</reference>
<comment type="pathway">
    <text evidence="2 14">Porphyrin-containing compound metabolism; protoporphyrin-IX biosynthesis; protoporphyrinogen-IX from coproporphyrinogen-III (AdoMet route): step 1/1.</text>
</comment>
<evidence type="ECO:0000256" key="6">
    <source>
        <dbReference type="ARBA" id="ARBA00022490"/>
    </source>
</evidence>
<dbReference type="GO" id="GO:0051539">
    <property type="term" value="F:4 iron, 4 sulfur cluster binding"/>
    <property type="evidence" value="ECO:0007669"/>
    <property type="project" value="UniProtKB-KW"/>
</dbReference>
<feature type="binding site" evidence="15">
    <location>
        <position position="334"/>
    </location>
    <ligand>
        <name>S-adenosyl-L-methionine</name>
        <dbReference type="ChEBI" id="CHEBI:59789"/>
        <label>1</label>
    </ligand>
</feature>
<evidence type="ECO:0000313" key="18">
    <source>
        <dbReference type="EMBL" id="MBB5272150.1"/>
    </source>
</evidence>
<keyword evidence="5 14" id="KW-0004">4Fe-4S</keyword>
<dbReference type="GO" id="GO:0051989">
    <property type="term" value="F:coproporphyrinogen dehydrogenase activity"/>
    <property type="evidence" value="ECO:0007669"/>
    <property type="project" value="UniProtKB-EC"/>
</dbReference>
<feature type="binding site" evidence="15">
    <location>
        <position position="60"/>
    </location>
    <ligand>
        <name>S-adenosyl-L-methionine</name>
        <dbReference type="ChEBI" id="CHEBI:59789"/>
        <label>1</label>
    </ligand>
</feature>
<keyword evidence="10 14" id="KW-0408">Iron</keyword>
<dbReference type="GO" id="GO:0046872">
    <property type="term" value="F:metal ion binding"/>
    <property type="evidence" value="ECO:0007669"/>
    <property type="project" value="UniProtKB-KW"/>
</dbReference>
<dbReference type="PANTHER" id="PTHR13932">
    <property type="entry name" value="COPROPORPHYRINIGEN III OXIDASE"/>
    <property type="match status" value="1"/>
</dbReference>
<keyword evidence="12 14" id="KW-0627">Porphyrin biosynthesis</keyword>
<evidence type="ECO:0000256" key="11">
    <source>
        <dbReference type="ARBA" id="ARBA00023014"/>
    </source>
</evidence>
<dbReference type="GO" id="GO:0005737">
    <property type="term" value="C:cytoplasm"/>
    <property type="evidence" value="ECO:0007669"/>
    <property type="project" value="UniProtKB-SubCell"/>
</dbReference>
<feature type="binding site" evidence="15">
    <location>
        <begin position="118"/>
        <end position="119"/>
    </location>
    <ligand>
        <name>S-adenosyl-L-methionine</name>
        <dbReference type="ChEBI" id="CHEBI:59789"/>
        <label>2</label>
    </ligand>
</feature>
<dbReference type="GO" id="GO:0006782">
    <property type="term" value="P:protoporphyrinogen IX biosynthetic process"/>
    <property type="evidence" value="ECO:0007669"/>
    <property type="project" value="UniProtKB-UniPathway"/>
</dbReference>
<comment type="similarity">
    <text evidence="3 14">Belongs to the anaerobic coproporphyrinogen-III oxidase family.</text>
</comment>
<dbReference type="PIRSF" id="PIRSF000167">
    <property type="entry name" value="HemN"/>
    <property type="match status" value="1"/>
</dbReference>
<feature type="binding site" evidence="16">
    <location>
        <position position="70"/>
    </location>
    <ligand>
        <name>[4Fe-4S] cluster</name>
        <dbReference type="ChEBI" id="CHEBI:49883"/>
        <note>4Fe-4S-S-AdoMet</note>
    </ligand>
</feature>
<dbReference type="GO" id="GO:0004109">
    <property type="term" value="F:coproporphyrinogen oxidase activity"/>
    <property type="evidence" value="ECO:0007669"/>
    <property type="project" value="InterPro"/>
</dbReference>
<keyword evidence="9 14" id="KW-0560">Oxidoreductase</keyword>
<comment type="cofactor">
    <cofactor evidence="14 16">
        <name>[4Fe-4S] cluster</name>
        <dbReference type="ChEBI" id="CHEBI:49883"/>
    </cofactor>
    <text evidence="14 16">Binds 1 [4Fe-4S] cluster. The cluster is coordinated with 3 cysteines and an exchangeable S-adenosyl-L-methionine.</text>
</comment>
<dbReference type="PROSITE" id="PS51918">
    <property type="entry name" value="RADICAL_SAM"/>
    <property type="match status" value="1"/>
</dbReference>
<evidence type="ECO:0000256" key="8">
    <source>
        <dbReference type="ARBA" id="ARBA00022723"/>
    </source>
</evidence>
<dbReference type="UniPathway" id="UPA00251">
    <property type="reaction ID" value="UER00323"/>
</dbReference>
<feature type="binding site" evidence="15">
    <location>
        <position position="248"/>
    </location>
    <ligand>
        <name>S-adenosyl-L-methionine</name>
        <dbReference type="ChEBI" id="CHEBI:59789"/>
        <label>2</label>
    </ligand>
</feature>
<feature type="binding site" evidence="15">
    <location>
        <position position="117"/>
    </location>
    <ligand>
        <name>S-adenosyl-L-methionine</name>
        <dbReference type="ChEBI" id="CHEBI:59789"/>
        <label>1</label>
    </ligand>
</feature>